<evidence type="ECO:0000256" key="1">
    <source>
        <dbReference type="SAM" id="MobiDB-lite"/>
    </source>
</evidence>
<dbReference type="AlphaFoldDB" id="A0A699JYM9"/>
<gene>
    <name evidence="2" type="ORF">Tci_637567</name>
</gene>
<name>A0A699JYM9_TANCI</name>
<protein>
    <recommendedName>
        <fullName evidence="3">Xylulose kinase-1</fullName>
    </recommendedName>
</protein>
<feature type="region of interest" description="Disordered" evidence="1">
    <location>
        <begin position="129"/>
        <end position="183"/>
    </location>
</feature>
<proteinExistence type="predicted"/>
<organism evidence="2">
    <name type="scientific">Tanacetum cinerariifolium</name>
    <name type="common">Dalmatian daisy</name>
    <name type="synonym">Chrysanthemum cinerariifolium</name>
    <dbReference type="NCBI Taxonomy" id="118510"/>
    <lineage>
        <taxon>Eukaryota</taxon>
        <taxon>Viridiplantae</taxon>
        <taxon>Streptophyta</taxon>
        <taxon>Embryophyta</taxon>
        <taxon>Tracheophyta</taxon>
        <taxon>Spermatophyta</taxon>
        <taxon>Magnoliopsida</taxon>
        <taxon>eudicotyledons</taxon>
        <taxon>Gunneridae</taxon>
        <taxon>Pentapetalae</taxon>
        <taxon>asterids</taxon>
        <taxon>campanulids</taxon>
        <taxon>Asterales</taxon>
        <taxon>Asteraceae</taxon>
        <taxon>Asteroideae</taxon>
        <taxon>Anthemideae</taxon>
        <taxon>Anthemidinae</taxon>
        <taxon>Tanacetum</taxon>
    </lineage>
</organism>
<sequence length="363" mass="40644">MVAILEKTKHNTDFHQIVDFLEASHIRYALTISPTIYVSHIRQFWSTARIETTDQETKIIATVDGKPRTISESSLKRHLKLNDEEWISSLPDAELFENLSLMGYNILPNQRTVPLFALMIVTQGEGLANLTEPHHTPSPQEHQSPQSAYSPQHDSPPLSHQTINFEPIPHDLHAPTKTLTPRRLTKRAIRITQSKALSPAANEPASLSRDNRHGEAFLTVSSLDAGHDRENIAKTSAMPHESSPMVPSIVADEDNIGEELGADKSTEKGSNDTEEMVNVLSSMEAANILSSGAREMEEEFAWENQRLSEQAARNYEIARIHAEEELKLMIEGLDRSNEVISKHLSEYEQVEADLSVGEKIKLI</sequence>
<evidence type="ECO:0008006" key="3">
    <source>
        <dbReference type="Google" id="ProtNLM"/>
    </source>
</evidence>
<accession>A0A699JYM9</accession>
<feature type="compositionally biased region" description="Polar residues" evidence="1">
    <location>
        <begin position="137"/>
        <end position="164"/>
    </location>
</feature>
<feature type="non-terminal residue" evidence="2">
    <location>
        <position position="363"/>
    </location>
</feature>
<evidence type="ECO:0000313" key="2">
    <source>
        <dbReference type="EMBL" id="GFA65595.1"/>
    </source>
</evidence>
<dbReference type="EMBL" id="BKCJ010463045">
    <property type="protein sequence ID" value="GFA65595.1"/>
    <property type="molecule type" value="Genomic_DNA"/>
</dbReference>
<reference evidence="2" key="1">
    <citation type="journal article" date="2019" name="Sci. Rep.">
        <title>Draft genome of Tanacetum cinerariifolium, the natural source of mosquito coil.</title>
        <authorList>
            <person name="Yamashiro T."/>
            <person name="Shiraishi A."/>
            <person name="Satake H."/>
            <person name="Nakayama K."/>
        </authorList>
    </citation>
    <scope>NUCLEOTIDE SEQUENCE</scope>
</reference>
<comment type="caution">
    <text evidence="2">The sequence shown here is derived from an EMBL/GenBank/DDBJ whole genome shotgun (WGS) entry which is preliminary data.</text>
</comment>